<proteinExistence type="inferred from homology"/>
<dbReference type="RefSeq" id="WP_092941906.1">
    <property type="nucleotide sequence ID" value="NZ_FONX01000022.1"/>
</dbReference>
<accession>A0A1I2HFS2</accession>
<keyword evidence="2" id="KW-0805">Transcription regulation</keyword>
<dbReference type="Gene3D" id="3.40.190.10">
    <property type="entry name" value="Periplasmic binding protein-like II"/>
    <property type="match status" value="2"/>
</dbReference>
<evidence type="ECO:0000256" key="3">
    <source>
        <dbReference type="ARBA" id="ARBA00023125"/>
    </source>
</evidence>
<dbReference type="Gene3D" id="1.10.10.10">
    <property type="entry name" value="Winged helix-like DNA-binding domain superfamily/Winged helix DNA-binding domain"/>
    <property type="match status" value="1"/>
</dbReference>
<dbReference type="GO" id="GO:0003700">
    <property type="term" value="F:DNA-binding transcription factor activity"/>
    <property type="evidence" value="ECO:0007669"/>
    <property type="project" value="InterPro"/>
</dbReference>
<keyword evidence="3 6" id="KW-0238">DNA-binding</keyword>
<dbReference type="SUPFAM" id="SSF46785">
    <property type="entry name" value="Winged helix' DNA-binding domain"/>
    <property type="match status" value="1"/>
</dbReference>
<reference evidence="7" key="1">
    <citation type="submission" date="2016-10" db="EMBL/GenBank/DDBJ databases">
        <authorList>
            <person name="Varghese N."/>
            <person name="Submissions S."/>
        </authorList>
    </citation>
    <scope>NUCLEOTIDE SEQUENCE [LARGE SCALE GENOMIC DNA]</scope>
    <source>
        <strain evidence="7">DSM 27981</strain>
    </source>
</reference>
<dbReference type="FunFam" id="1.10.10.10:FF:000001">
    <property type="entry name" value="LysR family transcriptional regulator"/>
    <property type="match status" value="1"/>
</dbReference>
<dbReference type="InterPro" id="IPR036388">
    <property type="entry name" value="WH-like_DNA-bd_sf"/>
</dbReference>
<evidence type="ECO:0000256" key="2">
    <source>
        <dbReference type="ARBA" id="ARBA00023015"/>
    </source>
</evidence>
<sequence>MNISPKQLRMFLALSESLNFSKTAEKLFITQPSLSKAIQDLEAELGLPLFERTTRSVRLTPGGARMAVLARSVVGELDAGLQRMQSSAEREAQQLAIAAWPSLAYAVLPEVCAALERQFRAPQLAVHDCANSACIQRLLDHQADFALASVAPSHPDLHYEELLRDRFVLLSSGKWRRQVAARIRLEELLALPLITLTDASTAMRYMSAAYLQRGIEYRPRMQVDQVATVAGLVKKEVGVAVLPYLGVLPILGGMRGVQISEITDGPLRSVGVVTRRLGQPSAIAAAAMQEVAAVSRALMAQHPEWLLPPSPRRNKAG</sequence>
<dbReference type="GO" id="GO:0003677">
    <property type="term" value="F:DNA binding"/>
    <property type="evidence" value="ECO:0007669"/>
    <property type="project" value="UniProtKB-KW"/>
</dbReference>
<dbReference type="EMBL" id="FONX01000022">
    <property type="protein sequence ID" value="SFF27757.1"/>
    <property type="molecule type" value="Genomic_DNA"/>
</dbReference>
<dbReference type="InterPro" id="IPR005119">
    <property type="entry name" value="LysR_subst-bd"/>
</dbReference>
<dbReference type="InterPro" id="IPR000847">
    <property type="entry name" value="LysR_HTH_N"/>
</dbReference>
<dbReference type="PROSITE" id="PS50931">
    <property type="entry name" value="HTH_LYSR"/>
    <property type="match status" value="1"/>
</dbReference>
<dbReference type="PRINTS" id="PR00039">
    <property type="entry name" value="HTHLYSR"/>
</dbReference>
<dbReference type="STRING" id="1177982.SAMN04489711_12215"/>
<dbReference type="AlphaFoldDB" id="A0A1I2HFS2"/>
<dbReference type="OrthoDB" id="9133980at2"/>
<dbReference type="Proteomes" id="UP000199119">
    <property type="component" value="Unassembled WGS sequence"/>
</dbReference>
<dbReference type="InterPro" id="IPR050950">
    <property type="entry name" value="HTH-type_LysR_regulators"/>
</dbReference>
<dbReference type="Pfam" id="PF00126">
    <property type="entry name" value="HTH_1"/>
    <property type="match status" value="1"/>
</dbReference>
<protein>
    <submittedName>
        <fullName evidence="6">DNA-binding transcriptional regulator, LysR family</fullName>
    </submittedName>
</protein>
<dbReference type="PANTHER" id="PTHR30419">
    <property type="entry name" value="HTH-TYPE TRANSCRIPTIONAL REGULATOR YBHD"/>
    <property type="match status" value="1"/>
</dbReference>
<keyword evidence="7" id="KW-1185">Reference proteome</keyword>
<dbReference type="GO" id="GO:0005829">
    <property type="term" value="C:cytosol"/>
    <property type="evidence" value="ECO:0007669"/>
    <property type="project" value="TreeGrafter"/>
</dbReference>
<feature type="domain" description="HTH lysR-type" evidence="5">
    <location>
        <begin position="1"/>
        <end position="60"/>
    </location>
</feature>
<dbReference type="InterPro" id="IPR036390">
    <property type="entry name" value="WH_DNA-bd_sf"/>
</dbReference>
<comment type="similarity">
    <text evidence="1">Belongs to the LysR transcriptional regulatory family.</text>
</comment>
<evidence type="ECO:0000256" key="4">
    <source>
        <dbReference type="ARBA" id="ARBA00023163"/>
    </source>
</evidence>
<dbReference type="PANTHER" id="PTHR30419:SF8">
    <property type="entry name" value="NITROGEN ASSIMILATION TRANSCRIPTIONAL ACTIVATOR-RELATED"/>
    <property type="match status" value="1"/>
</dbReference>
<gene>
    <name evidence="6" type="ORF">SAMN04489711_12215</name>
</gene>
<evidence type="ECO:0000259" key="5">
    <source>
        <dbReference type="PROSITE" id="PS50931"/>
    </source>
</evidence>
<evidence type="ECO:0000256" key="1">
    <source>
        <dbReference type="ARBA" id="ARBA00009437"/>
    </source>
</evidence>
<evidence type="ECO:0000313" key="7">
    <source>
        <dbReference type="Proteomes" id="UP000199119"/>
    </source>
</evidence>
<organism evidence="6 7">
    <name type="scientific">Paracidovorax wautersii</name>
    <dbReference type="NCBI Taxonomy" id="1177982"/>
    <lineage>
        <taxon>Bacteria</taxon>
        <taxon>Pseudomonadati</taxon>
        <taxon>Pseudomonadota</taxon>
        <taxon>Betaproteobacteria</taxon>
        <taxon>Burkholderiales</taxon>
        <taxon>Comamonadaceae</taxon>
        <taxon>Paracidovorax</taxon>
    </lineage>
</organism>
<name>A0A1I2HFS2_9BURK</name>
<dbReference type="Pfam" id="PF03466">
    <property type="entry name" value="LysR_substrate"/>
    <property type="match status" value="1"/>
</dbReference>
<keyword evidence="4" id="KW-0804">Transcription</keyword>
<evidence type="ECO:0000313" key="6">
    <source>
        <dbReference type="EMBL" id="SFF27757.1"/>
    </source>
</evidence>
<dbReference type="SUPFAM" id="SSF53850">
    <property type="entry name" value="Periplasmic binding protein-like II"/>
    <property type="match status" value="1"/>
</dbReference>